<evidence type="ECO:0000313" key="3">
    <source>
        <dbReference type="RefSeq" id="XP_014677209.1"/>
    </source>
</evidence>
<organism evidence="2 3">
    <name type="scientific">Priapulus caudatus</name>
    <name type="common">Priapulid worm</name>
    <dbReference type="NCBI Taxonomy" id="37621"/>
    <lineage>
        <taxon>Eukaryota</taxon>
        <taxon>Metazoa</taxon>
        <taxon>Ecdysozoa</taxon>
        <taxon>Scalidophora</taxon>
        <taxon>Priapulida</taxon>
        <taxon>Priapulimorpha</taxon>
        <taxon>Priapulimorphida</taxon>
        <taxon>Priapulidae</taxon>
        <taxon>Priapulus</taxon>
    </lineage>
</organism>
<feature type="compositionally biased region" description="Basic residues" evidence="1">
    <location>
        <begin position="134"/>
        <end position="147"/>
    </location>
</feature>
<sequence>MRVIAADGFIAMTTEQTAALGVVDIEDDEEPLPDAVVLFWRPLVRALHSHGLVPLTALSLLEALREEEHVAPSRRATILKWVARILEDSSCRVLPSSRRRVNLFARRTKAADWRPVLRLLLQLPCRLTAAMLKRHHRRRGERRRKRKNGETRTLEKNQRIGNLGNEEAGVDLEQSVNDNVEVKETIGNCFREEAFWDEAQMNDIKKHLNIY</sequence>
<dbReference type="Proteomes" id="UP000695022">
    <property type="component" value="Unplaced"/>
</dbReference>
<name>A0ABM1EYD8_PRICU</name>
<protein>
    <submittedName>
        <fullName evidence="3">Uncharacterized protein LOC106817076</fullName>
    </submittedName>
</protein>
<dbReference type="RefSeq" id="XP_014677209.1">
    <property type="nucleotide sequence ID" value="XM_014821723.1"/>
</dbReference>
<keyword evidence="2" id="KW-1185">Reference proteome</keyword>
<proteinExistence type="predicted"/>
<reference evidence="3" key="1">
    <citation type="submission" date="2025-08" db="UniProtKB">
        <authorList>
            <consortium name="RefSeq"/>
        </authorList>
    </citation>
    <scope>IDENTIFICATION</scope>
</reference>
<evidence type="ECO:0000256" key="1">
    <source>
        <dbReference type="SAM" id="MobiDB-lite"/>
    </source>
</evidence>
<feature type="compositionally biased region" description="Basic and acidic residues" evidence="1">
    <location>
        <begin position="148"/>
        <end position="158"/>
    </location>
</feature>
<accession>A0ABM1EYD8</accession>
<feature type="region of interest" description="Disordered" evidence="1">
    <location>
        <begin position="134"/>
        <end position="160"/>
    </location>
</feature>
<evidence type="ECO:0000313" key="2">
    <source>
        <dbReference type="Proteomes" id="UP000695022"/>
    </source>
</evidence>
<dbReference type="GeneID" id="106817076"/>
<gene>
    <name evidence="3" type="primary">LOC106817076</name>
</gene>